<keyword evidence="3" id="KW-1185">Reference proteome</keyword>
<proteinExistence type="predicted"/>
<feature type="transmembrane region" description="Helical" evidence="1">
    <location>
        <begin position="168"/>
        <end position="189"/>
    </location>
</feature>
<accession>A0A7W6LFH8</accession>
<feature type="transmembrane region" description="Helical" evidence="1">
    <location>
        <begin position="79"/>
        <end position="103"/>
    </location>
</feature>
<keyword evidence="1" id="KW-0812">Transmembrane</keyword>
<comment type="caution">
    <text evidence="2">The sequence shown here is derived from an EMBL/GenBank/DDBJ whole genome shotgun (WGS) entry which is preliminary data.</text>
</comment>
<feature type="transmembrane region" description="Helical" evidence="1">
    <location>
        <begin position="38"/>
        <end position="58"/>
    </location>
</feature>
<sequence length="198" mass="22000">MPSFSEVKLYVLGLWLLVKGDRAGLALVDFTDRGMMRSFWAIVWCIPAIGFSWIWWRLAFLETMPPGFRLGGIFFFRMALLEASNWLVPLVLAGLMALTMGLARQFPAIVFTANWLSVPFSYLYGLLSILLVLMPGLTGLIALIWLGAIVALVVCLSRIFRMIIGPQGLTIATLTMVLIVPSLLLSDVLERFLGVYPG</sequence>
<organism evidence="2 3">
    <name type="scientific">Rhizobium rhizoryzae</name>
    <dbReference type="NCBI Taxonomy" id="451876"/>
    <lineage>
        <taxon>Bacteria</taxon>
        <taxon>Pseudomonadati</taxon>
        <taxon>Pseudomonadota</taxon>
        <taxon>Alphaproteobacteria</taxon>
        <taxon>Hyphomicrobiales</taxon>
        <taxon>Rhizobiaceae</taxon>
        <taxon>Rhizobium/Agrobacterium group</taxon>
        <taxon>Rhizobium</taxon>
    </lineage>
</organism>
<gene>
    <name evidence="2" type="ORF">GGQ72_001938</name>
</gene>
<evidence type="ECO:0008006" key="4">
    <source>
        <dbReference type="Google" id="ProtNLM"/>
    </source>
</evidence>
<evidence type="ECO:0000256" key="1">
    <source>
        <dbReference type="SAM" id="Phobius"/>
    </source>
</evidence>
<keyword evidence="1" id="KW-1133">Transmembrane helix</keyword>
<protein>
    <recommendedName>
        <fullName evidence="4">Yip1 domain-containing protein</fullName>
    </recommendedName>
</protein>
<reference evidence="2 3" key="1">
    <citation type="submission" date="2020-08" db="EMBL/GenBank/DDBJ databases">
        <title>Genomic Encyclopedia of Type Strains, Phase IV (KMG-IV): sequencing the most valuable type-strain genomes for metagenomic binning, comparative biology and taxonomic classification.</title>
        <authorList>
            <person name="Goeker M."/>
        </authorList>
    </citation>
    <scope>NUCLEOTIDE SEQUENCE [LARGE SCALE GENOMIC DNA]</scope>
    <source>
        <strain evidence="2 3">DSM 29514</strain>
    </source>
</reference>
<feature type="transmembrane region" description="Helical" evidence="1">
    <location>
        <begin position="123"/>
        <end position="156"/>
    </location>
</feature>
<dbReference type="RefSeq" id="WP_062555217.1">
    <property type="nucleotide sequence ID" value="NZ_CP049250.1"/>
</dbReference>
<name>A0A7W6LFH8_9HYPH</name>
<dbReference type="Proteomes" id="UP000519897">
    <property type="component" value="Unassembled WGS sequence"/>
</dbReference>
<evidence type="ECO:0000313" key="3">
    <source>
        <dbReference type="Proteomes" id="UP000519897"/>
    </source>
</evidence>
<keyword evidence="1" id="KW-0472">Membrane</keyword>
<dbReference type="AlphaFoldDB" id="A0A7W6LFH8"/>
<evidence type="ECO:0000313" key="2">
    <source>
        <dbReference type="EMBL" id="MBB4143439.1"/>
    </source>
</evidence>
<dbReference type="EMBL" id="JACIEC010000001">
    <property type="protein sequence ID" value="MBB4143439.1"/>
    <property type="molecule type" value="Genomic_DNA"/>
</dbReference>